<evidence type="ECO:0000256" key="4">
    <source>
        <dbReference type="ARBA" id="ARBA00022741"/>
    </source>
</evidence>
<feature type="domain" description="ATP-grasp" evidence="8">
    <location>
        <begin position="119"/>
        <end position="316"/>
    </location>
</feature>
<keyword evidence="6" id="KW-0092">Biotin</keyword>
<dbReference type="EMBL" id="AGWL01000007">
    <property type="protein sequence ID" value="EKU94880.1"/>
    <property type="molecule type" value="Genomic_DNA"/>
</dbReference>
<accession>K9F0A8</accession>
<dbReference type="Proteomes" id="UP000009888">
    <property type="component" value="Unassembled WGS sequence"/>
</dbReference>
<dbReference type="InterPro" id="IPR011761">
    <property type="entry name" value="ATP-grasp"/>
</dbReference>
<dbReference type="STRING" id="202789.GCA_001457435_00776"/>
<organism evidence="10 11">
    <name type="scientific">Actinobaculum massiliense ACS-171-V-Col2</name>
    <dbReference type="NCBI Taxonomy" id="883066"/>
    <lineage>
        <taxon>Bacteria</taxon>
        <taxon>Bacillati</taxon>
        <taxon>Actinomycetota</taxon>
        <taxon>Actinomycetes</taxon>
        <taxon>Actinomycetales</taxon>
        <taxon>Actinomycetaceae</taxon>
        <taxon>Actinobaculum</taxon>
    </lineage>
</organism>
<dbReference type="PROSITE" id="PS00867">
    <property type="entry name" value="CPSASE_2"/>
    <property type="match status" value="1"/>
</dbReference>
<dbReference type="InterPro" id="IPR016185">
    <property type="entry name" value="PreATP-grasp_dom_sf"/>
</dbReference>
<evidence type="ECO:0000313" key="11">
    <source>
        <dbReference type="Proteomes" id="UP000009888"/>
    </source>
</evidence>
<comment type="caution">
    <text evidence="10">The sequence shown here is derived from an EMBL/GenBank/DDBJ whole genome shotgun (WGS) entry which is preliminary data.</text>
</comment>
<evidence type="ECO:0000256" key="2">
    <source>
        <dbReference type="ARBA" id="ARBA00013263"/>
    </source>
</evidence>
<dbReference type="InterPro" id="IPR005481">
    <property type="entry name" value="BC-like_N"/>
</dbReference>
<dbReference type="InterPro" id="IPR005482">
    <property type="entry name" value="Biotin_COase_C"/>
</dbReference>
<dbReference type="InterPro" id="IPR011764">
    <property type="entry name" value="Biotin_carboxylation_dom"/>
</dbReference>
<keyword evidence="4 7" id="KW-0547">Nucleotide-binding</keyword>
<dbReference type="SUPFAM" id="SSF51230">
    <property type="entry name" value="Single hybrid motif"/>
    <property type="match status" value="1"/>
</dbReference>
<keyword evidence="3" id="KW-0436">Ligase</keyword>
<evidence type="ECO:0000259" key="8">
    <source>
        <dbReference type="PROSITE" id="PS50975"/>
    </source>
</evidence>
<protein>
    <recommendedName>
        <fullName evidence="2">biotin carboxylase</fullName>
        <ecNumber evidence="2">6.3.4.14</ecNumber>
    </recommendedName>
</protein>
<dbReference type="PROSITE" id="PS50975">
    <property type="entry name" value="ATP_GRASP"/>
    <property type="match status" value="1"/>
</dbReference>
<dbReference type="InterPro" id="IPR000089">
    <property type="entry name" value="Biotin_lipoyl"/>
</dbReference>
<keyword evidence="5 7" id="KW-0067">ATP-binding</keyword>
<dbReference type="FunFam" id="3.40.50.20:FF:000010">
    <property type="entry name" value="Propionyl-CoA carboxylase subunit alpha"/>
    <property type="match status" value="1"/>
</dbReference>
<evidence type="ECO:0000256" key="3">
    <source>
        <dbReference type="ARBA" id="ARBA00022598"/>
    </source>
</evidence>
<dbReference type="Pfam" id="PF00364">
    <property type="entry name" value="Biotin_lipoyl"/>
    <property type="match status" value="1"/>
</dbReference>
<dbReference type="GO" id="GO:0046872">
    <property type="term" value="F:metal ion binding"/>
    <property type="evidence" value="ECO:0007669"/>
    <property type="project" value="InterPro"/>
</dbReference>
<evidence type="ECO:0000256" key="7">
    <source>
        <dbReference type="PROSITE-ProRule" id="PRU00409"/>
    </source>
</evidence>
<dbReference type="CDD" id="cd06850">
    <property type="entry name" value="biotinyl_domain"/>
    <property type="match status" value="1"/>
</dbReference>
<feature type="domain" description="Biotin carboxylation" evidence="9">
    <location>
        <begin position="1"/>
        <end position="445"/>
    </location>
</feature>
<sequence length="568" mass="61368">MKRILIANRGEIAVRIARACLDHGYTSLAVYADQDVNAMHVRLADEAYALRGSSARETYLDLEKIMAVARRAKADAIHPGYGFLSENADFARAVEEAGMTFIGPSPQTIEKLGDKVTARAIARSVGAPLVPGSDGPVSGPDEAVRWAEEHGLPVALKASFGGGGRGMKIVQKLEDVAGAYEAGSHEALMAFGRGEMYIEKFLDKPRHVECQILGDGEGGVMVVGDRDCSLQRRNQKLVEEAPAPNLSPEIRQTIHRAAHDICAAVNYRSAGTVEFLLARDGRISFLEVNTRLQVEHPITEKVSGMDLVRAQFDIAEGKGLPEAAPLQRGHAIEFRINAEDPGRGFLPSPGHISRIRQPGGPGVRWDNGVQAGDDVPAEFDSIIAKLVVYADSRAEAMARARRAIKECSIDGVATTLPFMREVVKNPAFSGEIPDVDTGWIERELIPVLEAQPRAKLRRRVDFLRFPIEIDGRIAMMGLPDGVALLGTPGAAAAQEPDEDPTELKSPITGSLYRRLVTEGERVEAGDTVGIGETMKMETNLIAHRTGSVHWLVEEGGGIEAGRPVVKIA</sequence>
<evidence type="ECO:0000313" key="10">
    <source>
        <dbReference type="EMBL" id="EKU94880.1"/>
    </source>
</evidence>
<dbReference type="InterPro" id="IPR005479">
    <property type="entry name" value="CPAse_ATP-bd"/>
</dbReference>
<dbReference type="RefSeq" id="WP_007001540.1">
    <property type="nucleotide sequence ID" value="NZ_JH992955.1"/>
</dbReference>
<dbReference type="HOGENOM" id="CLU_000395_3_6_11"/>
<dbReference type="Pfam" id="PF00289">
    <property type="entry name" value="Biotin_carb_N"/>
    <property type="match status" value="1"/>
</dbReference>
<dbReference type="InterPro" id="IPR050856">
    <property type="entry name" value="Biotin_carboxylase_complex"/>
</dbReference>
<evidence type="ECO:0000256" key="1">
    <source>
        <dbReference type="ARBA" id="ARBA00001953"/>
    </source>
</evidence>
<dbReference type="Gene3D" id="2.40.50.100">
    <property type="match status" value="1"/>
</dbReference>
<dbReference type="SUPFAM" id="SSF52440">
    <property type="entry name" value="PreATP-grasp domain"/>
    <property type="match status" value="1"/>
</dbReference>
<evidence type="ECO:0000256" key="6">
    <source>
        <dbReference type="ARBA" id="ARBA00023267"/>
    </source>
</evidence>
<gene>
    <name evidence="10" type="ORF">HMPREF9233_01334</name>
</gene>
<dbReference type="InterPro" id="IPR011054">
    <property type="entry name" value="Rudment_hybrid_motif"/>
</dbReference>
<dbReference type="GO" id="GO:0004075">
    <property type="term" value="F:biotin carboxylase activity"/>
    <property type="evidence" value="ECO:0007669"/>
    <property type="project" value="UniProtKB-EC"/>
</dbReference>
<dbReference type="eggNOG" id="COG4770">
    <property type="taxonomic scope" value="Bacteria"/>
</dbReference>
<dbReference type="InterPro" id="IPR011053">
    <property type="entry name" value="Single_hybrid_motif"/>
</dbReference>
<dbReference type="AlphaFoldDB" id="K9F0A8"/>
<dbReference type="SMART" id="SM00878">
    <property type="entry name" value="Biotin_carb_C"/>
    <property type="match status" value="1"/>
</dbReference>
<dbReference type="SUPFAM" id="SSF56059">
    <property type="entry name" value="Glutathione synthetase ATP-binding domain-like"/>
    <property type="match status" value="1"/>
</dbReference>
<dbReference type="SUPFAM" id="SSF51246">
    <property type="entry name" value="Rudiment single hybrid motif"/>
    <property type="match status" value="1"/>
</dbReference>
<reference evidence="10 11" key="1">
    <citation type="submission" date="2012-09" db="EMBL/GenBank/DDBJ databases">
        <title>The Genome Sequence of Actinobaculum massiliae ACS-171-V-COL2.</title>
        <authorList>
            <consortium name="The Broad Institute Genome Sequencing Platform"/>
            <person name="Earl A."/>
            <person name="Ward D."/>
            <person name="Feldgarden M."/>
            <person name="Gevers D."/>
            <person name="Saerens B."/>
            <person name="Vaneechoutte M."/>
            <person name="Walker B."/>
            <person name="Young S.K."/>
            <person name="Zeng Q."/>
            <person name="Gargeya S."/>
            <person name="Fitzgerald M."/>
            <person name="Haas B."/>
            <person name="Abouelleil A."/>
            <person name="Alvarado L."/>
            <person name="Arachchi H.M."/>
            <person name="Berlin A."/>
            <person name="Chapman S.B."/>
            <person name="Goldberg J."/>
            <person name="Griggs A."/>
            <person name="Gujja S."/>
            <person name="Hansen M."/>
            <person name="Howarth C."/>
            <person name="Imamovic A."/>
            <person name="Larimer J."/>
            <person name="McCowen C."/>
            <person name="Montmayeur A."/>
            <person name="Murphy C."/>
            <person name="Neiman D."/>
            <person name="Pearson M."/>
            <person name="Priest M."/>
            <person name="Roberts A."/>
            <person name="Saif S."/>
            <person name="Shea T."/>
            <person name="Sisk P."/>
            <person name="Sykes S."/>
            <person name="Wortman J."/>
            <person name="Nusbaum C."/>
            <person name="Birren B."/>
        </authorList>
    </citation>
    <scope>NUCLEOTIDE SEQUENCE [LARGE SCALE GENOMIC DNA]</scope>
    <source>
        <strain evidence="11">ACS-171-V-Col2</strain>
    </source>
</reference>
<proteinExistence type="predicted"/>
<evidence type="ECO:0000259" key="9">
    <source>
        <dbReference type="PROSITE" id="PS50979"/>
    </source>
</evidence>
<dbReference type="Gene3D" id="3.30.470.20">
    <property type="entry name" value="ATP-grasp fold, B domain"/>
    <property type="match status" value="1"/>
</dbReference>
<keyword evidence="11" id="KW-1185">Reference proteome</keyword>
<dbReference type="PROSITE" id="PS50979">
    <property type="entry name" value="BC"/>
    <property type="match status" value="1"/>
</dbReference>
<dbReference type="EC" id="6.3.4.14" evidence="2"/>
<dbReference type="Pfam" id="PF02785">
    <property type="entry name" value="Biotin_carb_C"/>
    <property type="match status" value="1"/>
</dbReference>
<evidence type="ECO:0000256" key="5">
    <source>
        <dbReference type="ARBA" id="ARBA00022840"/>
    </source>
</evidence>
<dbReference type="PATRIC" id="fig|883066.3.peg.1396"/>
<dbReference type="Pfam" id="PF02786">
    <property type="entry name" value="CPSase_L_D2"/>
    <property type="match status" value="1"/>
</dbReference>
<dbReference type="PANTHER" id="PTHR18866">
    <property type="entry name" value="CARBOXYLASE:PYRUVATE/ACETYL-COA/PROPIONYL-COA CARBOXYLASE"/>
    <property type="match status" value="1"/>
</dbReference>
<dbReference type="PANTHER" id="PTHR18866:SF33">
    <property type="entry name" value="METHYLCROTONOYL-COA CARBOXYLASE SUBUNIT ALPHA, MITOCHONDRIAL-RELATED"/>
    <property type="match status" value="1"/>
</dbReference>
<comment type="cofactor">
    <cofactor evidence="1">
        <name>biotin</name>
        <dbReference type="ChEBI" id="CHEBI:57586"/>
    </cofactor>
</comment>
<name>K9F0A8_9ACTO</name>
<dbReference type="GO" id="GO:0005524">
    <property type="term" value="F:ATP binding"/>
    <property type="evidence" value="ECO:0007669"/>
    <property type="project" value="UniProtKB-UniRule"/>
</dbReference>